<comment type="caution">
    <text evidence="1">The sequence shown here is derived from an EMBL/GenBank/DDBJ whole genome shotgun (WGS) entry which is preliminary data.</text>
</comment>
<protein>
    <submittedName>
        <fullName evidence="1">Uncharacterized protein</fullName>
    </submittedName>
</protein>
<proteinExistence type="predicted"/>
<reference evidence="1 2" key="1">
    <citation type="journal article" date="2022" name="Nat. Ecol. Evol.">
        <title>A masculinizing supergene underlies an exaggerated male reproductive morph in a spider.</title>
        <authorList>
            <person name="Hendrickx F."/>
            <person name="De Corte Z."/>
            <person name="Sonet G."/>
            <person name="Van Belleghem S.M."/>
            <person name="Kostlbacher S."/>
            <person name="Vangestel C."/>
        </authorList>
    </citation>
    <scope>NUCLEOTIDE SEQUENCE [LARGE SCALE GENOMIC DNA]</scope>
    <source>
        <strain evidence="1">W744_W776</strain>
    </source>
</reference>
<dbReference type="AlphaFoldDB" id="A0AAV6VIS2"/>
<sequence length="140" mass="16555">MQDSPHQLFLHQLHSHFFQEGFQNGLDCHQPQDIAEELRPKTLTNAGPPLQFVDSYFKNRSDFDIPLSPPRLLHRSNLLSRNSLEFVPNQELILKLWKQLWLNWMIGQPNIRFSSVKYDIHPSVHATSCKTPSWLEERRR</sequence>
<evidence type="ECO:0000313" key="1">
    <source>
        <dbReference type="EMBL" id="KAG8195968.1"/>
    </source>
</evidence>
<organism evidence="1 2">
    <name type="scientific">Oedothorax gibbosus</name>
    <dbReference type="NCBI Taxonomy" id="931172"/>
    <lineage>
        <taxon>Eukaryota</taxon>
        <taxon>Metazoa</taxon>
        <taxon>Ecdysozoa</taxon>
        <taxon>Arthropoda</taxon>
        <taxon>Chelicerata</taxon>
        <taxon>Arachnida</taxon>
        <taxon>Araneae</taxon>
        <taxon>Araneomorphae</taxon>
        <taxon>Entelegynae</taxon>
        <taxon>Araneoidea</taxon>
        <taxon>Linyphiidae</taxon>
        <taxon>Erigoninae</taxon>
        <taxon>Oedothorax</taxon>
    </lineage>
</organism>
<name>A0AAV6VIS2_9ARAC</name>
<dbReference type="Proteomes" id="UP000827092">
    <property type="component" value="Unassembled WGS sequence"/>
</dbReference>
<dbReference type="EMBL" id="JAFNEN010000075">
    <property type="protein sequence ID" value="KAG8195968.1"/>
    <property type="molecule type" value="Genomic_DNA"/>
</dbReference>
<accession>A0AAV6VIS2</accession>
<keyword evidence="2" id="KW-1185">Reference proteome</keyword>
<evidence type="ECO:0000313" key="2">
    <source>
        <dbReference type="Proteomes" id="UP000827092"/>
    </source>
</evidence>
<gene>
    <name evidence="1" type="ORF">JTE90_028942</name>
</gene>